<evidence type="ECO:0000313" key="12">
    <source>
        <dbReference type="EMBL" id="CAK7329197.1"/>
    </source>
</evidence>
<comment type="caution">
    <text evidence="12">The sequence shown here is derived from an EMBL/GenBank/DDBJ whole genome shotgun (WGS) entry which is preliminary data.</text>
</comment>
<evidence type="ECO:0000256" key="7">
    <source>
        <dbReference type="ARBA" id="ARBA00023180"/>
    </source>
</evidence>
<dbReference type="SMART" id="SM00499">
    <property type="entry name" value="AAI"/>
    <property type="match status" value="1"/>
</dbReference>
<keyword evidence="4" id="KW-0472">Membrane</keyword>
<dbReference type="EMBL" id="CAWUPB010000913">
    <property type="protein sequence ID" value="CAK7329197.1"/>
    <property type="molecule type" value="Genomic_DNA"/>
</dbReference>
<evidence type="ECO:0000256" key="2">
    <source>
        <dbReference type="ARBA" id="ARBA00009748"/>
    </source>
</evidence>
<comment type="subcellular location">
    <subcellularLocation>
        <location evidence="1">Cell membrane</location>
        <topology evidence="1">Lipid-anchor</topology>
        <topology evidence="1">GPI-anchor</topology>
    </subcellularLocation>
</comment>
<evidence type="ECO:0000256" key="4">
    <source>
        <dbReference type="ARBA" id="ARBA00022622"/>
    </source>
</evidence>
<keyword evidence="4" id="KW-0336">GPI-anchor</keyword>
<accession>A0AAV1R834</accession>
<keyword evidence="8" id="KW-0449">Lipoprotein</keyword>
<keyword evidence="5 10" id="KW-0732">Signal</keyword>
<dbReference type="Proteomes" id="UP001314170">
    <property type="component" value="Unassembled WGS sequence"/>
</dbReference>
<dbReference type="Pfam" id="PF14368">
    <property type="entry name" value="LTP_2"/>
    <property type="match status" value="1"/>
</dbReference>
<dbReference type="GO" id="GO:0098552">
    <property type="term" value="C:side of membrane"/>
    <property type="evidence" value="ECO:0007669"/>
    <property type="project" value="UniProtKB-KW"/>
</dbReference>
<dbReference type="InterPro" id="IPR043325">
    <property type="entry name" value="LTSS"/>
</dbReference>
<evidence type="ECO:0000256" key="5">
    <source>
        <dbReference type="ARBA" id="ARBA00022729"/>
    </source>
</evidence>
<comment type="similarity">
    <text evidence="2">Belongs to the plant LTP family.</text>
</comment>
<organism evidence="12 13">
    <name type="scientific">Dovyalis caffra</name>
    <dbReference type="NCBI Taxonomy" id="77055"/>
    <lineage>
        <taxon>Eukaryota</taxon>
        <taxon>Viridiplantae</taxon>
        <taxon>Streptophyta</taxon>
        <taxon>Embryophyta</taxon>
        <taxon>Tracheophyta</taxon>
        <taxon>Spermatophyta</taxon>
        <taxon>Magnoliopsida</taxon>
        <taxon>eudicotyledons</taxon>
        <taxon>Gunneridae</taxon>
        <taxon>Pentapetalae</taxon>
        <taxon>rosids</taxon>
        <taxon>fabids</taxon>
        <taxon>Malpighiales</taxon>
        <taxon>Salicaceae</taxon>
        <taxon>Flacourtieae</taxon>
        <taxon>Dovyalis</taxon>
    </lineage>
</organism>
<evidence type="ECO:0000256" key="10">
    <source>
        <dbReference type="SAM" id="SignalP"/>
    </source>
</evidence>
<evidence type="ECO:0000256" key="6">
    <source>
        <dbReference type="ARBA" id="ARBA00023157"/>
    </source>
</evidence>
<dbReference type="CDD" id="cd00010">
    <property type="entry name" value="AAI_LTSS"/>
    <property type="match status" value="1"/>
</dbReference>
<dbReference type="InterPro" id="IPR036312">
    <property type="entry name" value="Bifun_inhib/LTP/seed_sf"/>
</dbReference>
<proteinExistence type="inferred from homology"/>
<evidence type="ECO:0000256" key="3">
    <source>
        <dbReference type="ARBA" id="ARBA00022475"/>
    </source>
</evidence>
<keyword evidence="13" id="KW-1185">Reference proteome</keyword>
<feature type="region of interest" description="Disordered" evidence="9">
    <location>
        <begin position="150"/>
        <end position="182"/>
    </location>
</feature>
<evidence type="ECO:0000256" key="9">
    <source>
        <dbReference type="SAM" id="MobiDB-lite"/>
    </source>
</evidence>
<gene>
    <name evidence="12" type="ORF">DCAF_LOCUS6945</name>
</gene>
<protein>
    <recommendedName>
        <fullName evidence="11">Bifunctional inhibitor/plant lipid transfer protein/seed storage helical domain-containing protein</fullName>
    </recommendedName>
</protein>
<sequence length="191" mass="18716">MSKLVMITTVLLTLTILSTVSAKKSQPSAPVAAPAAAPVSGDLAPAASGPTAGNDCTTPLLNMTDCLGYVTQGSNLTVPDKNCCPELAGLIDSNVVCLCQLLGGNISKQYGISLDFGRALKLPAICKIDTPSVSLCSAVGYPVGAPASGPSGSTTPVAGSPEGLAASPSTGKDKGAAASSTAGSTYAIFGV</sequence>
<keyword evidence="6" id="KW-1015">Disulfide bond</keyword>
<reference evidence="12 13" key="1">
    <citation type="submission" date="2024-01" db="EMBL/GenBank/DDBJ databases">
        <authorList>
            <person name="Waweru B."/>
        </authorList>
    </citation>
    <scope>NUCLEOTIDE SEQUENCE [LARGE SCALE GENOMIC DNA]</scope>
</reference>
<name>A0AAV1R834_9ROSI</name>
<feature type="chain" id="PRO_5043438368" description="Bifunctional inhibitor/plant lipid transfer protein/seed storage helical domain-containing protein" evidence="10">
    <location>
        <begin position="23"/>
        <end position="191"/>
    </location>
</feature>
<dbReference type="PANTHER" id="PTHR33044">
    <property type="entry name" value="BIFUNCTIONAL INHIBITOR/LIPID-TRANSFER PROTEIN/SEED STORAGE 2S ALBUMIN SUPERFAMILY PROTEIN-RELATED"/>
    <property type="match status" value="1"/>
</dbReference>
<evidence type="ECO:0000313" key="13">
    <source>
        <dbReference type="Proteomes" id="UP001314170"/>
    </source>
</evidence>
<dbReference type="FunFam" id="1.10.110.10:FF:000001">
    <property type="entry name" value="Bifunctional inhibitor/lipid-transfer protein/seed storage 2S albumin superfamily protein"/>
    <property type="match status" value="1"/>
</dbReference>
<dbReference type="AlphaFoldDB" id="A0AAV1R834"/>
<keyword evidence="3" id="KW-1003">Cell membrane</keyword>
<keyword evidence="7" id="KW-0325">Glycoprotein</keyword>
<evidence type="ECO:0000256" key="8">
    <source>
        <dbReference type="ARBA" id="ARBA00023288"/>
    </source>
</evidence>
<evidence type="ECO:0000256" key="1">
    <source>
        <dbReference type="ARBA" id="ARBA00004609"/>
    </source>
</evidence>
<evidence type="ECO:0000259" key="11">
    <source>
        <dbReference type="SMART" id="SM00499"/>
    </source>
</evidence>
<dbReference type="InterPro" id="IPR016140">
    <property type="entry name" value="Bifunc_inhib/LTP/seed_store"/>
</dbReference>
<dbReference type="GO" id="GO:0005886">
    <property type="term" value="C:plasma membrane"/>
    <property type="evidence" value="ECO:0007669"/>
    <property type="project" value="UniProtKB-SubCell"/>
</dbReference>
<feature type="domain" description="Bifunctional inhibitor/plant lipid transfer protein/seed storage helical" evidence="11">
    <location>
        <begin position="56"/>
        <end position="136"/>
    </location>
</feature>
<feature type="signal peptide" evidence="10">
    <location>
        <begin position="1"/>
        <end position="22"/>
    </location>
</feature>
<dbReference type="Gene3D" id="1.10.110.10">
    <property type="entry name" value="Plant lipid-transfer and hydrophobic proteins"/>
    <property type="match status" value="1"/>
</dbReference>
<dbReference type="SUPFAM" id="SSF47699">
    <property type="entry name" value="Bifunctional inhibitor/lipid-transfer protein/seed storage 2S albumin"/>
    <property type="match status" value="1"/>
</dbReference>